<dbReference type="InterPro" id="IPR011990">
    <property type="entry name" value="TPR-like_helical_dom_sf"/>
</dbReference>
<feature type="transmembrane region" description="Helical" evidence="1">
    <location>
        <begin position="7"/>
        <end position="27"/>
    </location>
</feature>
<evidence type="ECO:0000313" key="2">
    <source>
        <dbReference type="EMBL" id="MBO8457339.1"/>
    </source>
</evidence>
<sequence length="356" mass="41221">MKINFQSGILSFLFCAAITFTTIFLWGCDTPGNFVPPNLNDEQEALFQLLGSTAPEAVDQQFAIVNQIAVNMYSGDDTDNLILFLTDYVDKHPENPYNSYWLLMTAMAYEKQNSIEAAAYFYKKILNFYPDLTVQGKSIYQTCLEKLITAPITPEEKVKYYSMFISLFPKNEDIAKYYFMLARAYEETGEWKLSIQTYSTFLSYKEASNIQIPGIPNAYSYAKKLVSFNNSPKDWTLESLDDLVNRIKKNLTTGNAQGVEQYRAKVNFFAMSWPQDATDDGQEVDFTMKEYMNKKRIRCAETIDKSSNSTEAYLRTWGWENGMTIWYLYFRKVNFPADPDIHGQWEWAGIYYGEKL</sequence>
<comment type="caution">
    <text evidence="2">The sequence shown here is derived from an EMBL/GenBank/DDBJ whole genome shotgun (WGS) entry which is preliminary data.</text>
</comment>
<dbReference type="SUPFAM" id="SSF48452">
    <property type="entry name" value="TPR-like"/>
    <property type="match status" value="1"/>
</dbReference>
<gene>
    <name evidence="2" type="ORF">IAA81_03820</name>
</gene>
<accession>A0A9D9N1X8</accession>
<dbReference type="EMBL" id="JADIMM010000054">
    <property type="protein sequence ID" value="MBO8457339.1"/>
    <property type="molecule type" value="Genomic_DNA"/>
</dbReference>
<dbReference type="Pfam" id="PF13174">
    <property type="entry name" value="TPR_6"/>
    <property type="match status" value="1"/>
</dbReference>
<proteinExistence type="predicted"/>
<evidence type="ECO:0000313" key="3">
    <source>
        <dbReference type="Proteomes" id="UP000823638"/>
    </source>
</evidence>
<dbReference type="AlphaFoldDB" id="A0A9D9N1X8"/>
<keyword evidence="1" id="KW-0812">Transmembrane</keyword>
<protein>
    <submittedName>
        <fullName evidence="2">Tetratricopeptide repeat protein</fullName>
    </submittedName>
</protein>
<dbReference type="Proteomes" id="UP000823638">
    <property type="component" value="Unassembled WGS sequence"/>
</dbReference>
<reference evidence="2" key="1">
    <citation type="submission" date="2020-10" db="EMBL/GenBank/DDBJ databases">
        <authorList>
            <person name="Gilroy R."/>
        </authorList>
    </citation>
    <scope>NUCLEOTIDE SEQUENCE</scope>
    <source>
        <strain evidence="2">10532</strain>
    </source>
</reference>
<reference evidence="2" key="2">
    <citation type="journal article" date="2021" name="PeerJ">
        <title>Extensive microbial diversity within the chicken gut microbiome revealed by metagenomics and culture.</title>
        <authorList>
            <person name="Gilroy R."/>
            <person name="Ravi A."/>
            <person name="Getino M."/>
            <person name="Pursley I."/>
            <person name="Horton D.L."/>
            <person name="Alikhan N.F."/>
            <person name="Baker D."/>
            <person name="Gharbi K."/>
            <person name="Hall N."/>
            <person name="Watson M."/>
            <person name="Adriaenssens E.M."/>
            <person name="Foster-Nyarko E."/>
            <person name="Jarju S."/>
            <person name="Secka A."/>
            <person name="Antonio M."/>
            <person name="Oren A."/>
            <person name="Chaudhuri R.R."/>
            <person name="La Ragione R."/>
            <person name="Hildebrand F."/>
            <person name="Pallen M.J."/>
        </authorList>
    </citation>
    <scope>NUCLEOTIDE SEQUENCE</scope>
    <source>
        <strain evidence="2">10532</strain>
    </source>
</reference>
<keyword evidence="1" id="KW-0472">Membrane</keyword>
<name>A0A9D9N1X8_9SPIR</name>
<organism evidence="2 3">
    <name type="scientific">Candidatus Gallitreponema excrementavium</name>
    <dbReference type="NCBI Taxonomy" id="2840840"/>
    <lineage>
        <taxon>Bacteria</taxon>
        <taxon>Pseudomonadati</taxon>
        <taxon>Spirochaetota</taxon>
        <taxon>Spirochaetia</taxon>
        <taxon>Spirochaetales</taxon>
        <taxon>Candidatus Gallitreponema</taxon>
    </lineage>
</organism>
<dbReference type="InterPro" id="IPR019734">
    <property type="entry name" value="TPR_rpt"/>
</dbReference>
<dbReference type="Gene3D" id="1.25.40.10">
    <property type="entry name" value="Tetratricopeptide repeat domain"/>
    <property type="match status" value="2"/>
</dbReference>
<keyword evidence="1" id="KW-1133">Transmembrane helix</keyword>
<evidence type="ECO:0000256" key="1">
    <source>
        <dbReference type="SAM" id="Phobius"/>
    </source>
</evidence>